<feature type="region of interest" description="Disordered" evidence="1">
    <location>
        <begin position="241"/>
        <end position="270"/>
    </location>
</feature>
<gene>
    <name evidence="2" type="ORF">GCM10009839_15420</name>
</gene>
<sequence>MVMIARRFNGPPLSGNGGYVAGVLAERFLAEFGPTPGAKVQVTLRKPPPLEKSLTLRQPPETEVLRLMDGGTVVAEAELVEAAGELVEPVSYDEAVTASKDYAGSVGHPFPTCFVCGPEHPTGLHIFAGPVPGRRGVVAAPWTPAEDTSGPEFVWAALDCPGGWSAGDLEGRPVVLGRMSVELLNDGEPLVAGAPHVVLGRHLRTEGRKTFTVSALYGPSGEPVASAEAVWIAVDPKAVRPEGAGGADAAGTAGAADAPGPAGATDVVRD</sequence>
<evidence type="ECO:0000313" key="3">
    <source>
        <dbReference type="Proteomes" id="UP001500751"/>
    </source>
</evidence>
<keyword evidence="3" id="KW-1185">Reference proteome</keyword>
<accession>A0ABN2TSL7</accession>
<dbReference type="EMBL" id="BAAAQN010000006">
    <property type="protein sequence ID" value="GAA2019820.1"/>
    <property type="molecule type" value="Genomic_DNA"/>
</dbReference>
<protein>
    <recommendedName>
        <fullName evidence="4">Thioesterase family protein</fullName>
    </recommendedName>
</protein>
<dbReference type="Gene3D" id="3.10.129.10">
    <property type="entry name" value="Hotdog Thioesterase"/>
    <property type="match status" value="1"/>
</dbReference>
<proteinExistence type="predicted"/>
<dbReference type="Proteomes" id="UP001500751">
    <property type="component" value="Unassembled WGS sequence"/>
</dbReference>
<dbReference type="InterPro" id="IPR029069">
    <property type="entry name" value="HotDog_dom_sf"/>
</dbReference>
<dbReference type="SUPFAM" id="SSF54637">
    <property type="entry name" value="Thioesterase/thiol ester dehydrase-isomerase"/>
    <property type="match status" value="1"/>
</dbReference>
<evidence type="ECO:0000313" key="2">
    <source>
        <dbReference type="EMBL" id="GAA2019820.1"/>
    </source>
</evidence>
<comment type="caution">
    <text evidence="2">The sequence shown here is derived from an EMBL/GenBank/DDBJ whole genome shotgun (WGS) entry which is preliminary data.</text>
</comment>
<evidence type="ECO:0000256" key="1">
    <source>
        <dbReference type="SAM" id="MobiDB-lite"/>
    </source>
</evidence>
<evidence type="ECO:0008006" key="4">
    <source>
        <dbReference type="Google" id="ProtNLM"/>
    </source>
</evidence>
<name>A0ABN2TSL7_9ACTN</name>
<organism evidence="2 3">
    <name type="scientific">Catenulispora yoronensis</name>
    <dbReference type="NCBI Taxonomy" id="450799"/>
    <lineage>
        <taxon>Bacteria</taxon>
        <taxon>Bacillati</taxon>
        <taxon>Actinomycetota</taxon>
        <taxon>Actinomycetes</taxon>
        <taxon>Catenulisporales</taxon>
        <taxon>Catenulisporaceae</taxon>
        <taxon>Catenulispora</taxon>
    </lineage>
</organism>
<dbReference type="RefSeq" id="WP_344664812.1">
    <property type="nucleotide sequence ID" value="NZ_BAAAQN010000006.1"/>
</dbReference>
<reference evidence="2 3" key="1">
    <citation type="journal article" date="2019" name="Int. J. Syst. Evol. Microbiol.">
        <title>The Global Catalogue of Microorganisms (GCM) 10K type strain sequencing project: providing services to taxonomists for standard genome sequencing and annotation.</title>
        <authorList>
            <consortium name="The Broad Institute Genomics Platform"/>
            <consortium name="The Broad Institute Genome Sequencing Center for Infectious Disease"/>
            <person name="Wu L."/>
            <person name="Ma J."/>
        </authorList>
    </citation>
    <scope>NUCLEOTIDE SEQUENCE [LARGE SCALE GENOMIC DNA]</scope>
    <source>
        <strain evidence="2 3">JCM 16014</strain>
    </source>
</reference>
<feature type="compositionally biased region" description="Low complexity" evidence="1">
    <location>
        <begin position="249"/>
        <end position="270"/>
    </location>
</feature>